<protein>
    <recommendedName>
        <fullName evidence="4">Virus attachment protein p12 family protein</fullName>
    </recommendedName>
</protein>
<gene>
    <name evidence="2" type="ORF">SAMN05660313_01951</name>
</gene>
<dbReference type="EMBL" id="FPIY01000002">
    <property type="protein sequence ID" value="SFW48114.1"/>
    <property type="molecule type" value="Genomic_DNA"/>
</dbReference>
<organism evidence="2 3">
    <name type="scientific">Cellulophaga fucicola</name>
    <dbReference type="NCBI Taxonomy" id="76595"/>
    <lineage>
        <taxon>Bacteria</taxon>
        <taxon>Pseudomonadati</taxon>
        <taxon>Bacteroidota</taxon>
        <taxon>Flavobacteriia</taxon>
        <taxon>Flavobacteriales</taxon>
        <taxon>Flavobacteriaceae</taxon>
        <taxon>Cellulophaga</taxon>
    </lineage>
</organism>
<evidence type="ECO:0000256" key="1">
    <source>
        <dbReference type="SAM" id="Phobius"/>
    </source>
</evidence>
<keyword evidence="3" id="KW-1185">Reference proteome</keyword>
<dbReference type="STRING" id="76595.SAMN05660313_01951"/>
<evidence type="ECO:0000313" key="2">
    <source>
        <dbReference type="EMBL" id="SFW48114.1"/>
    </source>
</evidence>
<sequence>METLQHILVFITAAVAFGYVAKKFFLPKSLFANNKNKKSCGSDDCGCS</sequence>
<dbReference type="RefSeq" id="WP_170854723.1">
    <property type="nucleotide sequence ID" value="NZ_FPIY01000002.1"/>
</dbReference>
<evidence type="ECO:0008006" key="4">
    <source>
        <dbReference type="Google" id="ProtNLM"/>
    </source>
</evidence>
<feature type="transmembrane region" description="Helical" evidence="1">
    <location>
        <begin position="6"/>
        <end position="25"/>
    </location>
</feature>
<keyword evidence="1" id="KW-1133">Transmembrane helix</keyword>
<evidence type="ECO:0000313" key="3">
    <source>
        <dbReference type="Proteomes" id="UP000183257"/>
    </source>
</evidence>
<keyword evidence="1" id="KW-0812">Transmembrane</keyword>
<proteinExistence type="predicted"/>
<keyword evidence="1" id="KW-0472">Membrane</keyword>
<dbReference type="Proteomes" id="UP000183257">
    <property type="component" value="Unassembled WGS sequence"/>
</dbReference>
<reference evidence="3" key="1">
    <citation type="submission" date="2016-11" db="EMBL/GenBank/DDBJ databases">
        <authorList>
            <person name="Varghese N."/>
            <person name="Submissions S."/>
        </authorList>
    </citation>
    <scope>NUCLEOTIDE SEQUENCE [LARGE SCALE GENOMIC DNA]</scope>
    <source>
        <strain evidence="3">DSM 24786</strain>
    </source>
</reference>
<dbReference type="AlphaFoldDB" id="A0A1K1PK06"/>
<name>A0A1K1PK06_9FLAO</name>
<accession>A0A1K1PK06</accession>